<sequence length="1909" mass="222357">MTSLQHDLEESEKKLNNAFVQIDHLAKERALLEGQLALHRDLIAAKDSELLEKSLKKLKRFLKSRLNVAKLEQETEEAQEELKLRSQEIFELQKINTEAHENLKSIDVNLGENVDHVRELLLSDNYQYTDVTEVDESNKNESLYLNVKAKVERLSSLLTELNVKNIKSLDTKCHLESTCQKLNESITKLDSEITELKLKGESQLFEKNQLEECLQKAEEKVAVLQTRVCEYVKEINELTVVLEEKKNVIEKLERVKQNISEKSVKLEEENLGMRLKIEEITVELSDMKESKSHIEDLYSKLLDRSEEQNKTVNNLNVCIESLDTQMKELLEEREISCKTIEDISSKLKEIKESKANLEELYATSIKENEDSIMNFNLETNVLKTRIIELENKILLCDRKSARLENNLAEISRQKDILKEKYHADSKEKNKHIELLNERLSILEGEKSECLTEKDESAKKDTTYNELVATRDKFVEVSTNRDELQNLFEKQNEEYHKELADLTDKLSALSDQYKKIEEENTQENFNIVTNEAKQLKIFTEQQEKELKITSDKIEDLIHEKKSVTEELDTVKCELLKEKKCKEILTEELDQKQKCLDSVTEELNSKISAMTEDKSVLEDNLEKLKSDFQSIETERSELLKSYTDAKLEIDRIFTVNSNLEKQIVDLEKEKCSLNSMLEDAKLDLVVYKQQQKEVIESYNRKIEETKEEISHLNLRATNLEEEINTLESDNKQLVAHLDAVRLEVSELQIHNEQLEELTKTVKAETETLENLKICLEDKIKQLEEDKNTTVKELEHFKVSLQLEEESKAKTENQFLKELESKVDQINKLTEETENLQKSLNEIIQEKNNLNASLIVAQSELENKDELLREHANQLQKTEENISKIHKSALEVKVMHFKRLEEVEGERDMEKKLRIKVEQLLEEEKDNMKTVMSQMKLLVSEKEMISKLCADFKNNICSLKQTLQCFQEKQQETDTKNDVLEYPISEEYTGDSLHVLYDCKKKLPSKPWNVDCFDISSNKLFCGSSEHSESTLSRDSLFLEKTIVPLNDKPGDAMQETETDSEENANVRIPEVVKKLESLNTELSSARGEIMGVLKSNGILRNELKRTEEKCNDIAQKYDQLAVMNDVLKTENERVLKNIEGLNKLKSLLEEYEKDLINERNLKENIKLEKEALQLNCDSMKEEVDRLSTANISMYNDTQTLNDKIVLLNEQNSKLVEKVAEYENSQLKIKEESSKLRKVQHQIESKYENLCNSLGKMKCMISDFEIKLKGINAKFEVLVLNMSVDCDVLKAIEQQKNKLDKLLIILNIECDKISQDILKFTCSCLRETDQNNERLHNLIENVKNEDHINDRNSISHLSEGLLFEISALVTGIETAQLESSKLELECMNVMRKYCIEFEPSVCNELKISSADRANLLENLLMTLQDNNTTNENGYRLEDSLEMQSQNNYFEMETVEHGALVITRLKFEQEIEHLYEKNKNVSKELSSERTVRTELEKRLLDVKMQNKIVISEKNLLAMSKADVENKCSQLEEKLLKIKEAYDVQLDENFKLQMEIEDKKNKLAKMELHIEEKIKAVRQEYEKKLDRLKEKMKILYDEEIEKKTKKMKDECDQIHALCREYKEKINSYQQEIAFQQSHIWELGDKLLLSDKEKKKLQEELIKQQVQLHRLYRHDAMLERLDINSEMRRCKIRKNPETKNIESTDIIDESFTYVRRKTIHKTLPSGMGHMFKPEDEEGEMFNTTNIEDLKAGRCVPLYELPESKRRISELQYRNSLCPPHLKSSYPAETQFHHPREFKDEDIKLGCAVDEENVNTIQLPTDKQRRKDKGQTSYKKPGPPTPGKSGSYVSHQGNEVCTPRAPLRESNDGAYVRKASTPNRLKSLFTSKSRHDENAPGTPHARRLSNFFRRQGKNHQ</sequence>
<reference evidence="3" key="2">
    <citation type="submission" date="2023-05" db="EMBL/GenBank/DDBJ databases">
        <authorList>
            <person name="Fouks B."/>
        </authorList>
    </citation>
    <scope>NUCLEOTIDE SEQUENCE</scope>
    <source>
        <strain evidence="3">Stay&amp;Tobe</strain>
        <tissue evidence="3">Testes</tissue>
    </source>
</reference>
<organism evidence="3 4">
    <name type="scientific">Diploptera punctata</name>
    <name type="common">Pacific beetle cockroach</name>
    <dbReference type="NCBI Taxonomy" id="6984"/>
    <lineage>
        <taxon>Eukaryota</taxon>
        <taxon>Metazoa</taxon>
        <taxon>Ecdysozoa</taxon>
        <taxon>Arthropoda</taxon>
        <taxon>Hexapoda</taxon>
        <taxon>Insecta</taxon>
        <taxon>Pterygota</taxon>
        <taxon>Neoptera</taxon>
        <taxon>Polyneoptera</taxon>
        <taxon>Dictyoptera</taxon>
        <taxon>Blattodea</taxon>
        <taxon>Blaberoidea</taxon>
        <taxon>Blaberidae</taxon>
        <taxon>Diplopterinae</taxon>
        <taxon>Diploptera</taxon>
    </lineage>
</organism>
<dbReference type="Gene3D" id="1.10.287.1490">
    <property type="match status" value="1"/>
</dbReference>
<feature type="coiled-coil region" evidence="1">
    <location>
        <begin position="1094"/>
        <end position="1239"/>
    </location>
</feature>
<keyword evidence="4" id="KW-1185">Reference proteome</keyword>
<feature type="coiled-coil region" evidence="1">
    <location>
        <begin position="61"/>
        <end position="88"/>
    </location>
</feature>
<evidence type="ECO:0000256" key="2">
    <source>
        <dbReference type="SAM" id="MobiDB-lite"/>
    </source>
</evidence>
<evidence type="ECO:0000313" key="4">
    <source>
        <dbReference type="Proteomes" id="UP001233999"/>
    </source>
</evidence>
<keyword evidence="1" id="KW-0175">Coiled coil</keyword>
<evidence type="ECO:0000313" key="3">
    <source>
        <dbReference type="EMBL" id="KAJ9596365.1"/>
    </source>
</evidence>
<dbReference type="EMBL" id="JASPKZ010001994">
    <property type="protein sequence ID" value="KAJ9596365.1"/>
    <property type="molecule type" value="Genomic_DNA"/>
</dbReference>
<dbReference type="Proteomes" id="UP001233999">
    <property type="component" value="Unassembled WGS sequence"/>
</dbReference>
<feature type="coiled-coil region" evidence="1">
    <location>
        <begin position="1"/>
        <end position="28"/>
    </location>
</feature>
<feature type="coiled-coil region" evidence="1">
    <location>
        <begin position="312"/>
        <end position="452"/>
    </location>
</feature>
<feature type="region of interest" description="Disordered" evidence="2">
    <location>
        <begin position="1808"/>
        <end position="1909"/>
    </location>
</feature>
<feature type="coiled-coil region" evidence="1">
    <location>
        <begin position="480"/>
        <end position="938"/>
    </location>
</feature>
<feature type="coiled-coil region" evidence="1">
    <location>
        <begin position="1509"/>
        <end position="1668"/>
    </location>
</feature>
<accession>A0AAD8EMN0</accession>
<gene>
    <name evidence="3" type="ORF">L9F63_012640</name>
</gene>
<feature type="compositionally biased region" description="Polar residues" evidence="2">
    <location>
        <begin position="1869"/>
        <end position="1880"/>
    </location>
</feature>
<name>A0AAD8EMN0_DIPPU</name>
<protein>
    <submittedName>
        <fullName evidence="3">Uncharacterized protein</fullName>
    </submittedName>
</protein>
<reference evidence="3" key="1">
    <citation type="journal article" date="2023" name="IScience">
        <title>Live-bearing cockroach genome reveals convergent evolutionary mechanisms linked to viviparity in insects and beyond.</title>
        <authorList>
            <person name="Fouks B."/>
            <person name="Harrison M.C."/>
            <person name="Mikhailova A.A."/>
            <person name="Marchal E."/>
            <person name="English S."/>
            <person name="Carruthers M."/>
            <person name="Jennings E.C."/>
            <person name="Chiamaka E.L."/>
            <person name="Frigard R.A."/>
            <person name="Pippel M."/>
            <person name="Attardo G.M."/>
            <person name="Benoit J.B."/>
            <person name="Bornberg-Bauer E."/>
            <person name="Tobe S.S."/>
        </authorList>
    </citation>
    <scope>NUCLEOTIDE SEQUENCE</scope>
    <source>
        <strain evidence="3">Stay&amp;Tobe</strain>
    </source>
</reference>
<feature type="coiled-coil region" evidence="1">
    <location>
        <begin position="179"/>
        <end position="269"/>
    </location>
</feature>
<proteinExistence type="predicted"/>
<comment type="caution">
    <text evidence="3">The sequence shown here is derived from an EMBL/GenBank/DDBJ whole genome shotgun (WGS) entry which is preliminary data.</text>
</comment>
<evidence type="ECO:0000256" key="1">
    <source>
        <dbReference type="SAM" id="Coils"/>
    </source>
</evidence>
<feature type="coiled-coil region" evidence="1">
    <location>
        <begin position="1286"/>
        <end position="1342"/>
    </location>
</feature>